<dbReference type="EMBL" id="CADCUZ010000048">
    <property type="protein sequence ID" value="CAA9409332.1"/>
    <property type="molecule type" value="Genomic_DNA"/>
</dbReference>
<dbReference type="AlphaFoldDB" id="A0A6J4PGE3"/>
<evidence type="ECO:0000259" key="1">
    <source>
        <dbReference type="Pfam" id="PF12697"/>
    </source>
</evidence>
<accession>A0A6J4PGE3</accession>
<dbReference type="GO" id="GO:0003824">
    <property type="term" value="F:catalytic activity"/>
    <property type="evidence" value="ECO:0007669"/>
    <property type="project" value="UniProtKB-ARBA"/>
</dbReference>
<evidence type="ECO:0000313" key="2">
    <source>
        <dbReference type="EMBL" id="CAA9409332.1"/>
    </source>
</evidence>
<sequence>MVRLKAAVAAGAAGGLWALNRRLEGAPPPARLGGEVRRYRWGGGKLAYSVAGEGEPLLLVHGVYAGASSLEFRANFGELSRGFRVYALDLLGCGFSQKPRRRYAPEDVALQVEDFVREEIGGGAHLVASSLTAALVVPAAVRSPKLFKKLVLVCPTGHGTLDRPSGLLGDAVYGLFRAPILGDVLYHALVSRVGIRYYLKKMAYHDPGYVTERVIEDYYRAGHGPGARHFPAAFVAGKLNLGIQDLWPRVPQKSLVCWGQEARTVPVSDGNNFVHNNPRAEPRLFRDAALLPHVERAETFNEEVRNFLSG</sequence>
<organism evidence="2">
    <name type="scientific">uncultured Rubrobacteraceae bacterium</name>
    <dbReference type="NCBI Taxonomy" id="349277"/>
    <lineage>
        <taxon>Bacteria</taxon>
        <taxon>Bacillati</taxon>
        <taxon>Actinomycetota</taxon>
        <taxon>Rubrobacteria</taxon>
        <taxon>Rubrobacterales</taxon>
        <taxon>Rubrobacteraceae</taxon>
        <taxon>environmental samples</taxon>
    </lineage>
</organism>
<proteinExistence type="predicted"/>
<dbReference type="SUPFAM" id="SSF53474">
    <property type="entry name" value="alpha/beta-Hydrolases"/>
    <property type="match status" value="1"/>
</dbReference>
<dbReference type="PRINTS" id="PR00111">
    <property type="entry name" value="ABHYDROLASE"/>
</dbReference>
<reference evidence="2" key="1">
    <citation type="submission" date="2020-02" db="EMBL/GenBank/DDBJ databases">
        <authorList>
            <person name="Meier V. D."/>
        </authorList>
    </citation>
    <scope>NUCLEOTIDE SEQUENCE</scope>
    <source>
        <strain evidence="2">AVDCRST_MAG55</strain>
    </source>
</reference>
<dbReference type="PANTHER" id="PTHR46438">
    <property type="entry name" value="ALPHA/BETA-HYDROLASES SUPERFAMILY PROTEIN"/>
    <property type="match status" value="1"/>
</dbReference>
<protein>
    <recommendedName>
        <fullName evidence="1">AB hydrolase-1 domain-containing protein</fullName>
    </recommendedName>
</protein>
<feature type="domain" description="AB hydrolase-1" evidence="1">
    <location>
        <begin position="57"/>
        <end position="301"/>
    </location>
</feature>
<dbReference type="Pfam" id="PF12697">
    <property type="entry name" value="Abhydrolase_6"/>
    <property type="match status" value="1"/>
</dbReference>
<gene>
    <name evidence="2" type="ORF">AVDCRST_MAG55-1208</name>
</gene>
<dbReference type="InterPro" id="IPR000073">
    <property type="entry name" value="AB_hydrolase_1"/>
</dbReference>
<dbReference type="PANTHER" id="PTHR46438:SF2">
    <property type="entry name" value="ALPHA_BETA-HYDROLASES SUPERFAMILY PROTEIN"/>
    <property type="match status" value="1"/>
</dbReference>
<name>A0A6J4PGE3_9ACTN</name>
<dbReference type="Gene3D" id="3.40.50.1820">
    <property type="entry name" value="alpha/beta hydrolase"/>
    <property type="match status" value="1"/>
</dbReference>
<dbReference type="InterPro" id="IPR029058">
    <property type="entry name" value="AB_hydrolase_fold"/>
</dbReference>